<reference evidence="1 2" key="1">
    <citation type="submission" date="2015-01" db="EMBL/GenBank/DDBJ databases">
        <title>Evolution of Trichinella species and genotypes.</title>
        <authorList>
            <person name="Korhonen P.K."/>
            <person name="Edoardo P."/>
            <person name="Giuseppe L.R."/>
            <person name="Gasser R.B."/>
        </authorList>
    </citation>
    <scope>NUCLEOTIDE SEQUENCE [LARGE SCALE GENOMIC DNA]</scope>
    <source>
        <strain evidence="1">ISS417</strain>
    </source>
</reference>
<proteinExistence type="predicted"/>
<gene>
    <name evidence="1" type="ORF">T05_3922</name>
</gene>
<name>A0A0V0SRH5_9BILA</name>
<protein>
    <submittedName>
        <fullName evidence="1">Uncharacterized protein</fullName>
    </submittedName>
</protein>
<evidence type="ECO:0000313" key="1">
    <source>
        <dbReference type="EMBL" id="KRX29157.1"/>
    </source>
</evidence>
<sequence length="44" mass="5135">MVSFRSRRTRLLGMEFSKCSAQSLFAHAGRYLQTRLSLRICDKI</sequence>
<dbReference type="EMBL" id="JYDJ01003612">
    <property type="protein sequence ID" value="KRX29157.1"/>
    <property type="molecule type" value="Genomic_DNA"/>
</dbReference>
<comment type="caution">
    <text evidence="1">The sequence shown here is derived from an EMBL/GenBank/DDBJ whole genome shotgun (WGS) entry which is preliminary data.</text>
</comment>
<accession>A0A0V0SRH5</accession>
<keyword evidence="2" id="KW-1185">Reference proteome</keyword>
<evidence type="ECO:0000313" key="2">
    <source>
        <dbReference type="Proteomes" id="UP000055048"/>
    </source>
</evidence>
<dbReference type="Proteomes" id="UP000055048">
    <property type="component" value="Unassembled WGS sequence"/>
</dbReference>
<dbReference type="AlphaFoldDB" id="A0A0V0SRH5"/>
<organism evidence="1 2">
    <name type="scientific">Trichinella murrelli</name>
    <dbReference type="NCBI Taxonomy" id="144512"/>
    <lineage>
        <taxon>Eukaryota</taxon>
        <taxon>Metazoa</taxon>
        <taxon>Ecdysozoa</taxon>
        <taxon>Nematoda</taxon>
        <taxon>Enoplea</taxon>
        <taxon>Dorylaimia</taxon>
        <taxon>Trichinellida</taxon>
        <taxon>Trichinellidae</taxon>
        <taxon>Trichinella</taxon>
    </lineage>
</organism>